<dbReference type="Pfam" id="PF12796">
    <property type="entry name" value="Ank_2"/>
    <property type="match status" value="1"/>
</dbReference>
<dbReference type="SMART" id="SM00248">
    <property type="entry name" value="ANK"/>
    <property type="match status" value="1"/>
</dbReference>
<dbReference type="EMBL" id="LDAU01000040">
    <property type="protein sequence ID" value="KRX10001.1"/>
    <property type="molecule type" value="Genomic_DNA"/>
</dbReference>
<reference evidence="4 5" key="1">
    <citation type="journal article" date="2015" name="Sci. Rep.">
        <title>Genome of the facultative scuticociliatosis pathogen Pseudocohnilembus persalinus provides insight into its virulence through horizontal gene transfer.</title>
        <authorList>
            <person name="Xiong J."/>
            <person name="Wang G."/>
            <person name="Cheng J."/>
            <person name="Tian M."/>
            <person name="Pan X."/>
            <person name="Warren A."/>
            <person name="Jiang C."/>
            <person name="Yuan D."/>
            <person name="Miao W."/>
        </authorList>
    </citation>
    <scope>NUCLEOTIDE SEQUENCE [LARGE SCALE GENOMIC DNA]</scope>
    <source>
        <strain evidence="4">36N120E</strain>
    </source>
</reference>
<evidence type="ECO:0000256" key="3">
    <source>
        <dbReference type="SAM" id="MobiDB-lite"/>
    </source>
</evidence>
<dbReference type="PROSITE" id="PS50088">
    <property type="entry name" value="ANK_REPEAT"/>
    <property type="match status" value="1"/>
</dbReference>
<keyword evidence="5" id="KW-1185">Reference proteome</keyword>
<dbReference type="OrthoDB" id="10264606at2759"/>
<protein>
    <submittedName>
        <fullName evidence="4">Ankyrin repeat-containing domain</fullName>
    </submittedName>
</protein>
<feature type="repeat" description="ANK" evidence="1">
    <location>
        <begin position="683"/>
        <end position="715"/>
    </location>
</feature>
<evidence type="ECO:0000313" key="4">
    <source>
        <dbReference type="EMBL" id="KRX10001.1"/>
    </source>
</evidence>
<evidence type="ECO:0000256" key="2">
    <source>
        <dbReference type="SAM" id="Coils"/>
    </source>
</evidence>
<organism evidence="4 5">
    <name type="scientific">Pseudocohnilembus persalinus</name>
    <name type="common">Ciliate</name>
    <dbReference type="NCBI Taxonomy" id="266149"/>
    <lineage>
        <taxon>Eukaryota</taxon>
        <taxon>Sar</taxon>
        <taxon>Alveolata</taxon>
        <taxon>Ciliophora</taxon>
        <taxon>Intramacronucleata</taxon>
        <taxon>Oligohymenophorea</taxon>
        <taxon>Scuticociliatia</taxon>
        <taxon>Philasterida</taxon>
        <taxon>Pseudocohnilembidae</taxon>
        <taxon>Pseudocohnilembus</taxon>
    </lineage>
</organism>
<feature type="coiled-coil region" evidence="2">
    <location>
        <begin position="256"/>
        <end position="332"/>
    </location>
</feature>
<feature type="compositionally biased region" description="Polar residues" evidence="3">
    <location>
        <begin position="411"/>
        <end position="436"/>
    </location>
</feature>
<dbReference type="Proteomes" id="UP000054937">
    <property type="component" value="Unassembled WGS sequence"/>
</dbReference>
<dbReference type="InterPro" id="IPR002110">
    <property type="entry name" value="Ankyrin_rpt"/>
</dbReference>
<feature type="region of interest" description="Disordered" evidence="3">
    <location>
        <begin position="406"/>
        <end position="436"/>
    </location>
</feature>
<dbReference type="InParanoid" id="A0A0V0R680"/>
<keyword evidence="2" id="KW-0175">Coiled coil</keyword>
<feature type="region of interest" description="Disordered" evidence="3">
    <location>
        <begin position="457"/>
        <end position="478"/>
    </location>
</feature>
<dbReference type="PROSITE" id="PS50297">
    <property type="entry name" value="ANK_REP_REGION"/>
    <property type="match status" value="1"/>
</dbReference>
<dbReference type="SUPFAM" id="SSF48403">
    <property type="entry name" value="Ankyrin repeat"/>
    <property type="match status" value="1"/>
</dbReference>
<dbReference type="InterPro" id="IPR036770">
    <property type="entry name" value="Ankyrin_rpt-contain_sf"/>
</dbReference>
<comment type="caution">
    <text evidence="4">The sequence shown here is derived from an EMBL/GenBank/DDBJ whole genome shotgun (WGS) entry which is preliminary data.</text>
</comment>
<evidence type="ECO:0000313" key="5">
    <source>
        <dbReference type="Proteomes" id="UP000054937"/>
    </source>
</evidence>
<dbReference type="AlphaFoldDB" id="A0A0V0R680"/>
<evidence type="ECO:0000256" key="1">
    <source>
        <dbReference type="PROSITE-ProRule" id="PRU00023"/>
    </source>
</evidence>
<dbReference type="OMA" id="IEVEYQL"/>
<dbReference type="Gene3D" id="1.25.40.20">
    <property type="entry name" value="Ankyrin repeat-containing domain"/>
    <property type="match status" value="1"/>
</dbReference>
<sequence>MNQVYEGNSFINLKDSQQQQNNKSAFKNELKQNKSYSQLSSALFQKFNNNKKSVQFQYNDKNQLKQENSENLNQKNNLQQKRPKTAFELKKDFVQQLFQDQKSAVSSYLKGNKLDNFFIEHNSELSKGPSQVVEFMQREFLRINKEAPQILKKHKPSEKSSEEIKHELLKYKRHQFLKDFINKEQEYFDILEKLQTQGTQNFQKSLRLQQKFNFQNFFEPQSYTDKINEKPIIPEELERMDQYKKEKEQAKFLYFQQQFKEKYKKQLEELKAYEENLQEKQKQKQLNNYFLQIKDSDIKIDNQGSEIQAQNLNDIQEQIQEEKNINMLATRDIKKNSYNFEAFELQKQSQYKEENPQELLKYYFLTNEDLNTQKRVSLINEKMDIHFKNQQYIEAIKQQKSKKVFQKMMSHRQNSSSCSQEQSPKQRQKYFDQNQYNIKDRILNKRTNKDCILQYSNSNKGQFSNQNRSISTSPKKLNKNQCQNFSENVQNLEKLNSLKKQQENVSPGKKRNETENSKDLIVFQNKQKKKQKYCKEFDYEGQHIKQKGENVAVLRIKHKKKIEIKNEPLQSGIQKVKNAIRKLKAVDFILNFELEKQKITQKDINNCIQELDIKRTNINLLKKIDEINYLNQQTKQYKDQFPKQLSVEQQNFFKLIKNQNSDLSLISKVLQLNKNWVNLVDFQNLTPLHWAVKRGNLDLVKILIQFGANPLVLDSADRVPKEIAVKYGFREIFKYLNKLEKLEKKKLKQK</sequence>
<gene>
    <name evidence="4" type="ORF">PPERSA_08404</name>
</gene>
<keyword evidence="1" id="KW-0040">ANK repeat</keyword>
<name>A0A0V0R680_PSEPJ</name>
<proteinExistence type="predicted"/>
<accession>A0A0V0R680</accession>